<dbReference type="EMBL" id="VCEB01002582">
    <property type="protein sequence ID" value="KAB0345978.1"/>
    <property type="molecule type" value="Genomic_DNA"/>
</dbReference>
<evidence type="ECO:0000313" key="1">
    <source>
        <dbReference type="EMBL" id="KAB0345978.1"/>
    </source>
</evidence>
<accession>A0A5N3VC29</accession>
<proteinExistence type="predicted"/>
<protein>
    <submittedName>
        <fullName evidence="1">Uncharacterized protein</fullName>
    </submittedName>
</protein>
<evidence type="ECO:0000313" key="2">
    <source>
        <dbReference type="Proteomes" id="UP000326062"/>
    </source>
</evidence>
<comment type="caution">
    <text evidence="1">The sequence shown here is derived from an EMBL/GenBank/DDBJ whole genome shotgun (WGS) entry which is preliminary data.</text>
</comment>
<dbReference type="AlphaFoldDB" id="A0A5N3VC29"/>
<name>A0A5N3VC29_MUNRE</name>
<organism evidence="1 2">
    <name type="scientific">Muntiacus reevesi</name>
    <name type="common">Reeves' muntjac</name>
    <name type="synonym">Cervus reevesi</name>
    <dbReference type="NCBI Taxonomy" id="9886"/>
    <lineage>
        <taxon>Eukaryota</taxon>
        <taxon>Metazoa</taxon>
        <taxon>Chordata</taxon>
        <taxon>Craniata</taxon>
        <taxon>Vertebrata</taxon>
        <taxon>Euteleostomi</taxon>
        <taxon>Mammalia</taxon>
        <taxon>Eutheria</taxon>
        <taxon>Laurasiatheria</taxon>
        <taxon>Artiodactyla</taxon>
        <taxon>Ruminantia</taxon>
        <taxon>Pecora</taxon>
        <taxon>Cervidae</taxon>
        <taxon>Muntiacinae</taxon>
        <taxon>Muntiacus</taxon>
    </lineage>
</organism>
<sequence>MNPLVNTKVDREANFSQQDATTLQLLPKDLRYDESNQSDHFQEELADSVQDEVSVPDLMDNLPEHFITQCIQLGKKHSDQPELLPIFSNSTEPAPKEDPIQLQASEPLLTPVKRAHQQKIQACLYCSHTGQFTIDCLAKSSQAQARINNPTHQ</sequence>
<reference evidence="1 2" key="1">
    <citation type="submission" date="2019-06" db="EMBL/GenBank/DDBJ databases">
        <title>Discovery of a novel chromosome fission-fusion reversal in muntjac.</title>
        <authorList>
            <person name="Mudd A.B."/>
            <person name="Bredeson J.V."/>
            <person name="Baum R."/>
            <person name="Hockemeyer D."/>
            <person name="Rokhsar D.S."/>
        </authorList>
    </citation>
    <scope>NUCLEOTIDE SEQUENCE [LARGE SCALE GENOMIC DNA]</scope>
    <source>
        <strain evidence="1">UCam_UCB_Mr</strain>
        <tissue evidence="1">Fibroblast cell line</tissue>
    </source>
</reference>
<keyword evidence="2" id="KW-1185">Reference proteome</keyword>
<gene>
    <name evidence="1" type="ORF">FD755_024370</name>
</gene>
<dbReference type="Proteomes" id="UP000326062">
    <property type="component" value="Unassembled WGS sequence"/>
</dbReference>